<protein>
    <submittedName>
        <fullName evidence="2">Uncharacterized protein</fullName>
    </submittedName>
</protein>
<sequence length="160" mass="18204">MDKELIQKVMTQFYEANAAWKCEGIQTEHTQDLSLVDYTITDERSLVKGIVEDVGEEFLQYLYDSGYLTHYIHSTVNWESIISSFCIATGLTRTTKCYKCKAQATEVAENKFHCDSCGHIFDANVCPECGKEMDFMEPKEGETFTPYYICPGHLHTEAPG</sequence>
<reference evidence="2" key="1">
    <citation type="submission" date="2020-03" db="EMBL/GenBank/DDBJ databases">
        <title>The deep terrestrial virosphere.</title>
        <authorList>
            <person name="Holmfeldt K."/>
            <person name="Nilsson E."/>
            <person name="Simone D."/>
            <person name="Lopez-Fernandez M."/>
            <person name="Wu X."/>
            <person name="de Brujin I."/>
            <person name="Lundin D."/>
            <person name="Andersson A."/>
            <person name="Bertilsson S."/>
            <person name="Dopson M."/>
        </authorList>
    </citation>
    <scope>NUCLEOTIDE SEQUENCE</scope>
    <source>
        <strain evidence="1">MM171A00411</strain>
        <strain evidence="2">MM171B00292</strain>
    </source>
</reference>
<dbReference type="AlphaFoldDB" id="A0A6M3MFN0"/>
<accession>A0A6M3MFN0</accession>
<evidence type="ECO:0000313" key="1">
    <source>
        <dbReference type="EMBL" id="QJB00541.1"/>
    </source>
</evidence>
<gene>
    <name evidence="1" type="ORF">MM171A00411_0003</name>
    <name evidence="2" type="ORF">MM171B00292_0044</name>
</gene>
<organism evidence="2">
    <name type="scientific">viral metagenome</name>
    <dbReference type="NCBI Taxonomy" id="1070528"/>
    <lineage>
        <taxon>unclassified sequences</taxon>
        <taxon>metagenomes</taxon>
        <taxon>organismal metagenomes</taxon>
    </lineage>
</organism>
<evidence type="ECO:0000313" key="2">
    <source>
        <dbReference type="EMBL" id="QJB04443.1"/>
    </source>
</evidence>
<proteinExistence type="predicted"/>
<name>A0A6M3MFN0_9ZZZZ</name>
<dbReference type="EMBL" id="MT143696">
    <property type="protein sequence ID" value="QJB00541.1"/>
    <property type="molecule type" value="Genomic_DNA"/>
</dbReference>
<dbReference type="EMBL" id="MT143882">
    <property type="protein sequence ID" value="QJB04443.1"/>
    <property type="molecule type" value="Genomic_DNA"/>
</dbReference>